<name>A0AAX0UA65_BURPE</name>
<feature type="compositionally biased region" description="Low complexity" evidence="1">
    <location>
        <begin position="124"/>
        <end position="137"/>
    </location>
</feature>
<comment type="caution">
    <text evidence="2">The sequence shown here is derived from an EMBL/GenBank/DDBJ whole genome shotgun (WGS) entry which is preliminary data.</text>
</comment>
<feature type="compositionally biased region" description="Basic and acidic residues" evidence="1">
    <location>
        <begin position="67"/>
        <end position="90"/>
    </location>
</feature>
<gene>
    <name evidence="2" type="ORF">CWD88_15890</name>
</gene>
<evidence type="ECO:0000313" key="3">
    <source>
        <dbReference type="Proteomes" id="UP000231878"/>
    </source>
</evidence>
<dbReference type="EMBL" id="PHRB01000014">
    <property type="protein sequence ID" value="PJO65345.1"/>
    <property type="molecule type" value="Genomic_DNA"/>
</dbReference>
<evidence type="ECO:0000256" key="1">
    <source>
        <dbReference type="SAM" id="MobiDB-lite"/>
    </source>
</evidence>
<organism evidence="2 3">
    <name type="scientific">Burkholderia pseudomallei</name>
    <name type="common">Pseudomonas pseudomallei</name>
    <dbReference type="NCBI Taxonomy" id="28450"/>
    <lineage>
        <taxon>Bacteria</taxon>
        <taxon>Pseudomonadati</taxon>
        <taxon>Pseudomonadota</taxon>
        <taxon>Betaproteobacteria</taxon>
        <taxon>Burkholderiales</taxon>
        <taxon>Burkholderiaceae</taxon>
        <taxon>Burkholderia</taxon>
        <taxon>pseudomallei group</taxon>
    </lineage>
</organism>
<feature type="compositionally biased region" description="Low complexity" evidence="1">
    <location>
        <begin position="48"/>
        <end position="62"/>
    </location>
</feature>
<proteinExistence type="predicted"/>
<accession>A0AAX0UA65</accession>
<dbReference type="Proteomes" id="UP000231878">
    <property type="component" value="Unassembled WGS sequence"/>
</dbReference>
<feature type="region of interest" description="Disordered" evidence="1">
    <location>
        <begin position="48"/>
        <end position="137"/>
    </location>
</feature>
<reference evidence="2 3" key="1">
    <citation type="submission" date="2017-11" db="EMBL/GenBank/DDBJ databases">
        <title>Molecular characterization of Burkholderia pseudomallei and closely related isolates from Vietnam.</title>
        <authorList>
            <person name="Ustinov D.V."/>
            <person name="Antonov A.S."/>
            <person name="Avdusheva E.F."/>
            <person name="Shpak I.M."/>
            <person name="Zakharova I.B."/>
            <person name="Thi L.A."/>
            <person name="Teteryatnikova N."/>
            <person name="Lopasteyskaya Y.A."/>
            <person name="Kuzyutina J.A."/>
            <person name="Ngo T.N."/>
            <person name="Victorov D.V."/>
        </authorList>
    </citation>
    <scope>NUCLEOTIDE SEQUENCE [LARGE SCALE GENOMIC DNA]</scope>
    <source>
        <strain evidence="2 3">V1512</strain>
    </source>
</reference>
<protein>
    <submittedName>
        <fullName evidence="2">Uncharacterized protein</fullName>
    </submittedName>
</protein>
<dbReference type="AlphaFoldDB" id="A0AAX0UA65"/>
<evidence type="ECO:0000313" key="2">
    <source>
        <dbReference type="EMBL" id="PJO65345.1"/>
    </source>
</evidence>
<sequence>MPFDARRAAPAIASAAPIARARRGDDARALYSDAFGFLRARGRISRASRGLPVAARARVPARSPRRAALDSRQGRDRASGDHTERLDGKHERRSRVTTPARGSGIGGGRTQRARRSSWCANIGSCSRPSPCSFRSRE</sequence>